<reference evidence="5 6" key="1">
    <citation type="submission" date="2022-11" db="EMBL/GenBank/DDBJ databases">
        <title>Minimal conservation of predation-associated metabolite biosynthetic gene clusters underscores biosynthetic potential of Myxococcota including descriptions for ten novel species: Archangium lansinium sp. nov., Myxococcus landrumus sp. nov., Nannocystis bai.</title>
        <authorList>
            <person name="Ahearne A."/>
            <person name="Stevens C."/>
            <person name="Dowd S."/>
        </authorList>
    </citation>
    <scope>NUCLEOTIDE SEQUENCE [LARGE SCALE GENOMIC DNA]</scope>
    <source>
        <strain evidence="5 6">NCELM</strain>
    </source>
</reference>
<evidence type="ECO:0008006" key="7">
    <source>
        <dbReference type="Google" id="ProtNLM"/>
    </source>
</evidence>
<dbReference type="Proteomes" id="UP001217838">
    <property type="component" value="Unassembled WGS sequence"/>
</dbReference>
<dbReference type="EMBL" id="JAQNDN010000001">
    <property type="protein sequence ID" value="MDC0666738.1"/>
    <property type="molecule type" value="Genomic_DNA"/>
</dbReference>
<sequence>MPRLLVCSPLLFLLAAACGDVETLTATDGDSETGTSDDSTGTDGAPAGTSTTGPTSTGQSPDPSSSTTLGPVTTGDPVTTDGADTTTTTTATTGSTTDDGTTGTSTTGDGTTGTSTTGDAPVVPELPTPTTNCPDIEDGDISFHPAGLDSPRDVRIWVDLDAADQADGPVVFYWHGTGGSPQEALTGIGDLGIQEILDLGGIVIAPTHDPLAGIFPWYLVLSETPDDLLLADEVLACAKEQIGVDASRIYTLGFSAGGLHTAQMSVRRSGYIAAAAPYSGGLIFGGMPPFENADNKFAAMIFHGGPTDNVVVGFEQASKDYATYLDGNANFNFLCNHGGGHSIPDVQDNVMQFFFDHPFGVGASPYAQGLPADFPAYCAL</sequence>
<evidence type="ECO:0000256" key="3">
    <source>
        <dbReference type="SAM" id="MobiDB-lite"/>
    </source>
</evidence>
<protein>
    <recommendedName>
        <fullName evidence="7">Poly(3-hydroxybutyrate) depolymerase</fullName>
    </recommendedName>
</protein>
<dbReference type="PANTHER" id="PTHR43037:SF5">
    <property type="entry name" value="FERULOYL ESTERASE"/>
    <property type="match status" value="1"/>
</dbReference>
<dbReference type="InterPro" id="IPR029058">
    <property type="entry name" value="AB_hydrolase_fold"/>
</dbReference>
<proteinExistence type="predicted"/>
<feature type="compositionally biased region" description="Low complexity" evidence="3">
    <location>
        <begin position="32"/>
        <end position="122"/>
    </location>
</feature>
<feature type="region of interest" description="Disordered" evidence="3">
    <location>
        <begin position="25"/>
        <end position="134"/>
    </location>
</feature>
<accession>A0ABT5AZ21</accession>
<dbReference type="RefSeq" id="WP_271994424.1">
    <property type="nucleotide sequence ID" value="NZ_JAQNDN010000001.1"/>
</dbReference>
<dbReference type="Gene3D" id="3.40.50.1820">
    <property type="entry name" value="alpha/beta hydrolase"/>
    <property type="match status" value="1"/>
</dbReference>
<evidence type="ECO:0000313" key="5">
    <source>
        <dbReference type="EMBL" id="MDC0666738.1"/>
    </source>
</evidence>
<evidence type="ECO:0000313" key="6">
    <source>
        <dbReference type="Proteomes" id="UP001217838"/>
    </source>
</evidence>
<organism evidence="5 6">
    <name type="scientific">Nannocystis radixulma</name>
    <dbReference type="NCBI Taxonomy" id="2995305"/>
    <lineage>
        <taxon>Bacteria</taxon>
        <taxon>Pseudomonadati</taxon>
        <taxon>Myxococcota</taxon>
        <taxon>Polyangia</taxon>
        <taxon>Nannocystales</taxon>
        <taxon>Nannocystaceae</taxon>
        <taxon>Nannocystis</taxon>
    </lineage>
</organism>
<evidence type="ECO:0000256" key="2">
    <source>
        <dbReference type="ARBA" id="ARBA00022801"/>
    </source>
</evidence>
<keyword evidence="1 4" id="KW-0732">Signal</keyword>
<name>A0ABT5AZ21_9BACT</name>
<keyword evidence="6" id="KW-1185">Reference proteome</keyword>
<evidence type="ECO:0000256" key="4">
    <source>
        <dbReference type="SAM" id="SignalP"/>
    </source>
</evidence>
<keyword evidence="2" id="KW-0378">Hydrolase</keyword>
<evidence type="ECO:0000256" key="1">
    <source>
        <dbReference type="ARBA" id="ARBA00022729"/>
    </source>
</evidence>
<gene>
    <name evidence="5" type="ORF">POL58_03285</name>
</gene>
<dbReference type="PROSITE" id="PS51257">
    <property type="entry name" value="PROKAR_LIPOPROTEIN"/>
    <property type="match status" value="1"/>
</dbReference>
<dbReference type="InterPro" id="IPR050955">
    <property type="entry name" value="Plant_Biomass_Hydrol_Est"/>
</dbReference>
<dbReference type="SUPFAM" id="SSF53474">
    <property type="entry name" value="alpha/beta-Hydrolases"/>
    <property type="match status" value="1"/>
</dbReference>
<comment type="caution">
    <text evidence="5">The sequence shown here is derived from an EMBL/GenBank/DDBJ whole genome shotgun (WGS) entry which is preliminary data.</text>
</comment>
<feature type="chain" id="PRO_5045447480" description="Poly(3-hydroxybutyrate) depolymerase" evidence="4">
    <location>
        <begin position="20"/>
        <end position="380"/>
    </location>
</feature>
<feature type="signal peptide" evidence="4">
    <location>
        <begin position="1"/>
        <end position="19"/>
    </location>
</feature>
<dbReference type="PANTHER" id="PTHR43037">
    <property type="entry name" value="UNNAMED PRODUCT-RELATED"/>
    <property type="match status" value="1"/>
</dbReference>